<feature type="compositionally biased region" description="Basic and acidic residues" evidence="1">
    <location>
        <begin position="79"/>
        <end position="89"/>
    </location>
</feature>
<protein>
    <submittedName>
        <fullName evidence="2">Uncharacterized protein</fullName>
    </submittedName>
</protein>
<dbReference type="EMBL" id="CP069110">
    <property type="protein sequence ID" value="QSS60014.1"/>
    <property type="molecule type" value="Genomic_DNA"/>
</dbReference>
<dbReference type="AlphaFoldDB" id="A0A8A1M5U3"/>
<gene>
    <name evidence="2" type="ORF">I7I51_04810</name>
</gene>
<feature type="region of interest" description="Disordered" evidence="1">
    <location>
        <begin position="71"/>
        <end position="118"/>
    </location>
</feature>
<evidence type="ECO:0000313" key="2">
    <source>
        <dbReference type="EMBL" id="QSS60014.1"/>
    </source>
</evidence>
<proteinExistence type="predicted"/>
<evidence type="ECO:0000313" key="3">
    <source>
        <dbReference type="Proteomes" id="UP000663671"/>
    </source>
</evidence>
<dbReference type="Proteomes" id="UP000663671">
    <property type="component" value="Chromosome 4"/>
</dbReference>
<accession>A0A8A1M5U3</accession>
<dbReference type="VEuPathDB" id="FungiDB:I7I51_04810"/>
<reference evidence="2" key="1">
    <citation type="submission" date="2021-01" db="EMBL/GenBank/DDBJ databases">
        <title>Chromosome-level genome assembly of a human fungal pathogen reveals clustering of transcriptionally co-regulated genes.</title>
        <authorList>
            <person name="Voorhies M."/>
            <person name="Cohen S."/>
            <person name="Shea T.P."/>
            <person name="Petrus S."/>
            <person name="Munoz J.F."/>
            <person name="Poplawski S."/>
            <person name="Goldman W.E."/>
            <person name="Michael T."/>
            <person name="Cuomo C.A."/>
            <person name="Sil A."/>
            <person name="Beyhan S."/>
        </authorList>
    </citation>
    <scope>NUCLEOTIDE SEQUENCE</scope>
    <source>
        <strain evidence="2">WU24</strain>
    </source>
</reference>
<name>A0A8A1M5U3_AJECA</name>
<evidence type="ECO:0000256" key="1">
    <source>
        <dbReference type="SAM" id="MobiDB-lite"/>
    </source>
</evidence>
<sequence>MNQVGAQHLKMCYCSKGRAVRNEYGNLAEVSAQMWSENTCFPFICVGKHDPVVLGDKLPCTLLGMAMPSVEQQRGRLRREKETQNEIRRITHGSKHPNKGFGKWAKSAKQKIPKGPND</sequence>
<organism evidence="2 3">
    <name type="scientific">Ajellomyces capsulatus</name>
    <name type="common">Darling's disease fungus</name>
    <name type="synonym">Histoplasma capsulatum</name>
    <dbReference type="NCBI Taxonomy" id="5037"/>
    <lineage>
        <taxon>Eukaryota</taxon>
        <taxon>Fungi</taxon>
        <taxon>Dikarya</taxon>
        <taxon>Ascomycota</taxon>
        <taxon>Pezizomycotina</taxon>
        <taxon>Eurotiomycetes</taxon>
        <taxon>Eurotiomycetidae</taxon>
        <taxon>Onygenales</taxon>
        <taxon>Ajellomycetaceae</taxon>
        <taxon>Histoplasma</taxon>
    </lineage>
</organism>